<dbReference type="AlphaFoldDB" id="A0A450YNT5"/>
<accession>A0A450YNT5</accession>
<evidence type="ECO:0000313" key="2">
    <source>
        <dbReference type="EMBL" id="VFK48813.1"/>
    </source>
</evidence>
<dbReference type="EMBL" id="CAADHB010000134">
    <property type="protein sequence ID" value="VFK80629.1"/>
    <property type="molecule type" value="Genomic_DNA"/>
</dbReference>
<gene>
    <name evidence="3" type="ORF">BECKSD772D_GA0070982_11348</name>
    <name evidence="2" type="ORF">BECKSD772E_GA0070983_11438</name>
    <name evidence="1" type="ORF">BECKSD772F_GA0070984_11398</name>
</gene>
<evidence type="ECO:0000313" key="3">
    <source>
        <dbReference type="EMBL" id="VFK80629.1"/>
    </source>
</evidence>
<dbReference type="EMBL" id="CAADFU010000143">
    <property type="protein sequence ID" value="VFK48813.1"/>
    <property type="molecule type" value="Genomic_DNA"/>
</dbReference>
<name>A0A450YNT5_9GAMM</name>
<dbReference type="EMBL" id="CAADFR010000139">
    <property type="protein sequence ID" value="VFK43203.1"/>
    <property type="molecule type" value="Genomic_DNA"/>
</dbReference>
<reference evidence="1" key="1">
    <citation type="submission" date="2019-02" db="EMBL/GenBank/DDBJ databases">
        <authorList>
            <person name="Gruber-Vodicka R. H."/>
            <person name="Seah K. B. B."/>
        </authorList>
    </citation>
    <scope>NUCLEOTIDE SEQUENCE</scope>
    <source>
        <strain evidence="3">BECK_S127</strain>
        <strain evidence="2">BECK_S1320</strain>
        <strain evidence="1">BECK_S1321</strain>
    </source>
</reference>
<protein>
    <submittedName>
        <fullName evidence="1">Uncharacterized protein</fullName>
    </submittedName>
</protein>
<organism evidence="1">
    <name type="scientific">Candidatus Kentrum sp. SD</name>
    <dbReference type="NCBI Taxonomy" id="2126332"/>
    <lineage>
        <taxon>Bacteria</taxon>
        <taxon>Pseudomonadati</taxon>
        <taxon>Pseudomonadota</taxon>
        <taxon>Gammaproteobacteria</taxon>
        <taxon>Candidatus Kentrum</taxon>
    </lineage>
</organism>
<sequence length="145" mass="15236">MSEDHNLELEAAIKKAVTASTIEAIEGIIKLIAESSAEIAAGGAPKEVIEKAIKENSEAMAAGGAEVSGTLASKAVQKTIKKWVAGKRMEDVKQQAVDLIGAVGVNESVDGEFRGEEIEKAADETIKAAEAAVKKMMKNNTNKNK</sequence>
<proteinExistence type="predicted"/>
<evidence type="ECO:0000313" key="1">
    <source>
        <dbReference type="EMBL" id="VFK43203.1"/>
    </source>
</evidence>